<proteinExistence type="predicted"/>
<comment type="subcellular location">
    <subcellularLocation>
        <location evidence="1">Cell membrane</location>
        <topology evidence="1">Multi-pass membrane protein</topology>
    </subcellularLocation>
</comment>
<keyword evidence="4 8" id="KW-0812">Transmembrane</keyword>
<feature type="transmembrane region" description="Helical" evidence="8">
    <location>
        <begin position="386"/>
        <end position="406"/>
    </location>
</feature>
<dbReference type="PROSITE" id="PS50850">
    <property type="entry name" value="MFS"/>
    <property type="match status" value="1"/>
</dbReference>
<evidence type="ECO:0000256" key="5">
    <source>
        <dbReference type="ARBA" id="ARBA00022989"/>
    </source>
</evidence>
<feature type="region of interest" description="Disordered" evidence="7">
    <location>
        <begin position="518"/>
        <end position="561"/>
    </location>
</feature>
<evidence type="ECO:0000256" key="8">
    <source>
        <dbReference type="SAM" id="Phobius"/>
    </source>
</evidence>
<organism evidence="10 11">
    <name type="scientific">Sphingobium naphthae</name>
    <dbReference type="NCBI Taxonomy" id="1886786"/>
    <lineage>
        <taxon>Bacteria</taxon>
        <taxon>Pseudomonadati</taxon>
        <taxon>Pseudomonadota</taxon>
        <taxon>Alphaproteobacteria</taxon>
        <taxon>Sphingomonadales</taxon>
        <taxon>Sphingomonadaceae</taxon>
        <taxon>Sphingobium</taxon>
    </lineage>
</organism>
<reference evidence="11" key="1">
    <citation type="journal article" date="2022" name="J Environ Chem Eng">
        <title>Biodegradation of petroleum oil using a constructed nonpathogenic and heavy metal-tolerant bacterial consortium isolated from marine sponges.</title>
        <authorList>
            <person name="Dechsakulwatana C."/>
            <person name="Rungsihiranrut A."/>
            <person name="Muangchinda C."/>
            <person name="Ningthoujam R."/>
            <person name="Klankeo P."/>
            <person name="Pinyakong O."/>
        </authorList>
    </citation>
    <scope>NUCLEOTIDE SEQUENCE [LARGE SCALE GENOMIC DNA]</scope>
    <source>
        <strain evidence="11">MO2-4</strain>
    </source>
</reference>
<evidence type="ECO:0000256" key="4">
    <source>
        <dbReference type="ARBA" id="ARBA00022692"/>
    </source>
</evidence>
<keyword evidence="11" id="KW-1185">Reference proteome</keyword>
<dbReference type="EMBL" id="JAPTHD010000001">
    <property type="protein sequence ID" value="MDV5822894.1"/>
    <property type="molecule type" value="Genomic_DNA"/>
</dbReference>
<keyword evidence="3" id="KW-1003">Cell membrane</keyword>
<accession>A0ABU3ZTP0</accession>
<feature type="transmembrane region" description="Helical" evidence="8">
    <location>
        <begin position="237"/>
        <end position="259"/>
    </location>
</feature>
<dbReference type="Gene3D" id="1.20.1250.20">
    <property type="entry name" value="MFS general substrate transporter like domains"/>
    <property type="match status" value="1"/>
</dbReference>
<dbReference type="InterPro" id="IPR020846">
    <property type="entry name" value="MFS_dom"/>
</dbReference>
<dbReference type="PANTHER" id="PTHR23513:SF11">
    <property type="entry name" value="STAPHYLOFERRIN A TRANSPORTER"/>
    <property type="match status" value="1"/>
</dbReference>
<dbReference type="SUPFAM" id="SSF103473">
    <property type="entry name" value="MFS general substrate transporter"/>
    <property type="match status" value="1"/>
</dbReference>
<dbReference type="PANTHER" id="PTHR23513">
    <property type="entry name" value="INTEGRAL MEMBRANE EFFLUX PROTEIN-RELATED"/>
    <property type="match status" value="1"/>
</dbReference>
<dbReference type="Proteomes" id="UP001185984">
    <property type="component" value="Unassembled WGS sequence"/>
</dbReference>
<feature type="transmembrane region" description="Helical" evidence="8">
    <location>
        <begin position="175"/>
        <end position="203"/>
    </location>
</feature>
<protein>
    <submittedName>
        <fullName evidence="10">MFS transporter</fullName>
    </submittedName>
</protein>
<evidence type="ECO:0000256" key="1">
    <source>
        <dbReference type="ARBA" id="ARBA00004651"/>
    </source>
</evidence>
<gene>
    <name evidence="10" type="ORF">O0R41_04695</name>
</gene>
<comment type="caution">
    <text evidence="10">The sequence shown here is derived from an EMBL/GenBank/DDBJ whole genome shotgun (WGS) entry which is preliminary data.</text>
</comment>
<feature type="transmembrane region" description="Helical" evidence="8">
    <location>
        <begin position="91"/>
        <end position="112"/>
    </location>
</feature>
<feature type="transmembrane region" description="Helical" evidence="8">
    <location>
        <begin position="56"/>
        <end position="79"/>
    </location>
</feature>
<feature type="transmembrane region" description="Helical" evidence="8">
    <location>
        <begin position="299"/>
        <end position="322"/>
    </location>
</feature>
<dbReference type="InterPro" id="IPR010290">
    <property type="entry name" value="TM_effector"/>
</dbReference>
<feature type="transmembrane region" description="Helical" evidence="8">
    <location>
        <begin position="265"/>
        <end position="287"/>
    </location>
</feature>
<evidence type="ECO:0000256" key="7">
    <source>
        <dbReference type="SAM" id="MobiDB-lite"/>
    </source>
</evidence>
<keyword evidence="6 8" id="KW-0472">Membrane</keyword>
<feature type="transmembrane region" description="Helical" evidence="8">
    <location>
        <begin position="358"/>
        <end position="380"/>
    </location>
</feature>
<dbReference type="Pfam" id="PF05977">
    <property type="entry name" value="MFS_3"/>
    <property type="match status" value="1"/>
</dbReference>
<sequence>MSPVSENATSDPARSRGASPFSVPVFRAIWLASLASNFGGLIQSVGAAWMMTSLSASPLLIALVPAATTLPIMLLSLWAGAVADNLERRKVMIACQAFMLLVSALLAATAWAGWMTPWLLLGFTFLLGCATAINGPAWQASVGDMVPRAILPSAVAMNSMGFNLARSLGPALGGIIVATAGAAAAFFTNAISYLGLLAVLAGWRPELPPKLLPRERLGVAMLAGLGYVSMSPKIKLVLLRAGAFGIGASAVSALMPLVARDLLGGGALTFGVTSGAFGVGAVLGALSSRRLRARYSVEAIVRTAALTLALGTALTGVSGIIAIAIPGYMLAGAGWVLALSTFNVSVQMSAPRWVVARAVALYQMVAFGGMAGGAWLFGWVAEHQGVVISLYAAAGAQFVAAMLGLWRPLPQIGDDNLDPRGDWREPDTAVHVEPRSGPIVITIEYRIPAGSVVPFLAAMSERRRIRKRDGAHGWQLLRDLGESDLWIERYHVSTWLDYIRHNQRRTVADIANSDALHALHDRPEPPVVHRRLERQTGSLPISRSPDAREMGEGWIDPTRSS</sequence>
<dbReference type="RefSeq" id="WP_317515970.1">
    <property type="nucleotide sequence ID" value="NZ_JAPTHD010000001.1"/>
</dbReference>
<evidence type="ECO:0000256" key="6">
    <source>
        <dbReference type="ARBA" id="ARBA00023136"/>
    </source>
</evidence>
<feature type="transmembrane region" description="Helical" evidence="8">
    <location>
        <begin position="28"/>
        <end position="50"/>
    </location>
</feature>
<evidence type="ECO:0000313" key="11">
    <source>
        <dbReference type="Proteomes" id="UP001185984"/>
    </source>
</evidence>
<evidence type="ECO:0000256" key="2">
    <source>
        <dbReference type="ARBA" id="ARBA00022448"/>
    </source>
</evidence>
<evidence type="ECO:0000313" key="10">
    <source>
        <dbReference type="EMBL" id="MDV5822894.1"/>
    </source>
</evidence>
<evidence type="ECO:0000256" key="3">
    <source>
        <dbReference type="ARBA" id="ARBA00022475"/>
    </source>
</evidence>
<name>A0ABU3ZTP0_9SPHN</name>
<evidence type="ECO:0000259" key="9">
    <source>
        <dbReference type="PROSITE" id="PS50850"/>
    </source>
</evidence>
<keyword evidence="5 8" id="KW-1133">Transmembrane helix</keyword>
<feature type="domain" description="Major facilitator superfamily (MFS) profile" evidence="9">
    <location>
        <begin position="25"/>
        <end position="413"/>
    </location>
</feature>
<dbReference type="InterPro" id="IPR036259">
    <property type="entry name" value="MFS_trans_sf"/>
</dbReference>
<dbReference type="CDD" id="cd06173">
    <property type="entry name" value="MFS_MefA_like"/>
    <property type="match status" value="1"/>
</dbReference>
<keyword evidence="2" id="KW-0813">Transport</keyword>